<dbReference type="EMBL" id="POUC01000357">
    <property type="protein sequence ID" value="PNG18108.1"/>
    <property type="molecule type" value="Genomic_DNA"/>
</dbReference>
<feature type="transmembrane region" description="Helical" evidence="1">
    <location>
        <begin position="165"/>
        <end position="191"/>
    </location>
</feature>
<accession>A0A2N8TGH1</accession>
<keyword evidence="1" id="KW-0472">Membrane</keyword>
<comment type="caution">
    <text evidence="2">The sequence shown here is derived from an EMBL/GenBank/DDBJ whole genome shotgun (WGS) entry which is preliminary data.</text>
</comment>
<sequence>MSSLSAGILRGAALETRTRWHLWAVLVLIFVSVWNAFGNLTPGVGFWPNAVHSVVLSGVLSSCGMAGLAALTGGREQQRGLSYLTGMSSVPAWWLPGAQLLAMAAWASLAYGFVAVAVVVRVLFEAPAGEIGISGWLAGWCAVVAWTVLGYSVGRLWPSRFTAPLAAVVPFAVYVVHYDLVGHTGYLLFPFLDELVTPYSLPQDGLYAGQAIWLAGVAVAGAGVCLARLLSRRATVGLAGASLVLAVTGVAVLSPLHGRFHQPALSAAESARLSTVCTTSDGLAICVHPAFESALPELRDTFTDTAARLADTPARMTRLVQQERSSTPAPGTAPLYLDDLRPGRVEEAREELISSLTDFKACNLTQDNLRIAALTELVQQWLAHGRADASAVAGLPVPTPELRTPQQTINGWSSGQGGTWLSDHWDAFRTCTLSGQDFR</sequence>
<feature type="transmembrane region" description="Helical" evidence="1">
    <location>
        <begin position="211"/>
        <end position="230"/>
    </location>
</feature>
<reference evidence="2 3" key="1">
    <citation type="submission" date="2018-01" db="EMBL/GenBank/DDBJ databases">
        <title>Draft genome sequence of Streptomyces sp. 13K301.</title>
        <authorList>
            <person name="Sahin N."/>
            <person name="Saygin H."/>
            <person name="Ay H."/>
        </authorList>
    </citation>
    <scope>NUCLEOTIDE SEQUENCE [LARGE SCALE GENOMIC DNA]</scope>
    <source>
        <strain evidence="2 3">13K301</strain>
    </source>
</reference>
<feature type="transmembrane region" description="Helical" evidence="1">
    <location>
        <begin position="131"/>
        <end position="153"/>
    </location>
</feature>
<dbReference type="RefSeq" id="WP_102912626.1">
    <property type="nucleotide sequence ID" value="NZ_POUC01000357.1"/>
</dbReference>
<dbReference type="OrthoDB" id="5183513at2"/>
<dbReference type="Proteomes" id="UP000235943">
    <property type="component" value="Unassembled WGS sequence"/>
</dbReference>
<gene>
    <name evidence="2" type="ORF">C1J00_32875</name>
</gene>
<feature type="transmembrane region" description="Helical" evidence="1">
    <location>
        <begin position="92"/>
        <end position="119"/>
    </location>
</feature>
<keyword evidence="1" id="KW-0812">Transmembrane</keyword>
<evidence type="ECO:0000313" key="2">
    <source>
        <dbReference type="EMBL" id="PNG18108.1"/>
    </source>
</evidence>
<feature type="transmembrane region" description="Helical" evidence="1">
    <location>
        <begin position="50"/>
        <end position="71"/>
    </location>
</feature>
<organism evidence="2 3">
    <name type="scientific">Streptomyces cahuitamycinicus</name>
    <dbReference type="NCBI Taxonomy" id="2070367"/>
    <lineage>
        <taxon>Bacteria</taxon>
        <taxon>Bacillati</taxon>
        <taxon>Actinomycetota</taxon>
        <taxon>Actinomycetes</taxon>
        <taxon>Kitasatosporales</taxon>
        <taxon>Streptomycetaceae</taxon>
        <taxon>Streptomyces</taxon>
    </lineage>
</organism>
<name>A0A2N8TGH1_9ACTN</name>
<evidence type="ECO:0000256" key="1">
    <source>
        <dbReference type="SAM" id="Phobius"/>
    </source>
</evidence>
<protein>
    <submittedName>
        <fullName evidence="2">Uncharacterized protein</fullName>
    </submittedName>
</protein>
<evidence type="ECO:0000313" key="3">
    <source>
        <dbReference type="Proteomes" id="UP000235943"/>
    </source>
</evidence>
<feature type="transmembrane region" description="Helical" evidence="1">
    <location>
        <begin position="237"/>
        <end position="256"/>
    </location>
</feature>
<dbReference type="AlphaFoldDB" id="A0A2N8TGH1"/>
<feature type="transmembrane region" description="Helical" evidence="1">
    <location>
        <begin position="20"/>
        <end position="38"/>
    </location>
</feature>
<keyword evidence="3" id="KW-1185">Reference proteome</keyword>
<proteinExistence type="predicted"/>
<keyword evidence="1" id="KW-1133">Transmembrane helix</keyword>